<proteinExistence type="predicted"/>
<dbReference type="Proteomes" id="UP000626982">
    <property type="component" value="Unassembled WGS sequence"/>
</dbReference>
<dbReference type="EMBL" id="BMLM01000001">
    <property type="protein sequence ID" value="GGN84238.1"/>
    <property type="molecule type" value="Genomic_DNA"/>
</dbReference>
<gene>
    <name evidence="1" type="ORF">GCM10010968_15800</name>
</gene>
<reference evidence="2" key="1">
    <citation type="journal article" date="2019" name="Int. J. Syst. Evol. Microbiol.">
        <title>The Global Catalogue of Microorganisms (GCM) 10K type strain sequencing project: providing services to taxonomists for standard genome sequencing and annotation.</title>
        <authorList>
            <consortium name="The Broad Institute Genomics Platform"/>
            <consortium name="The Broad Institute Genome Sequencing Center for Infectious Disease"/>
            <person name="Wu L."/>
            <person name="Ma J."/>
        </authorList>
    </citation>
    <scope>NUCLEOTIDE SEQUENCE [LARGE SCALE GENOMIC DNA]</scope>
    <source>
        <strain evidence="2">CGMCC 1.6960</strain>
    </source>
</reference>
<keyword evidence="2" id="KW-1185">Reference proteome</keyword>
<name>A0ABQ2KJ41_9MICO</name>
<organism evidence="1 2">
    <name type="scientific">Agrococcus terreus</name>
    <dbReference type="NCBI Taxonomy" id="574649"/>
    <lineage>
        <taxon>Bacteria</taxon>
        <taxon>Bacillati</taxon>
        <taxon>Actinomycetota</taxon>
        <taxon>Actinomycetes</taxon>
        <taxon>Micrococcales</taxon>
        <taxon>Microbacteriaceae</taxon>
        <taxon>Agrococcus</taxon>
    </lineage>
</organism>
<evidence type="ECO:0000313" key="2">
    <source>
        <dbReference type="Proteomes" id="UP000626982"/>
    </source>
</evidence>
<sequence>MNPPSIGMGHGSFAGRRFALREGTRVRAVLVLPRYRPDLDGRLRLAGAR</sequence>
<protein>
    <submittedName>
        <fullName evidence="1">Uncharacterized protein</fullName>
    </submittedName>
</protein>
<comment type="caution">
    <text evidence="1">The sequence shown here is derived from an EMBL/GenBank/DDBJ whole genome shotgun (WGS) entry which is preliminary data.</text>
</comment>
<accession>A0ABQ2KJ41</accession>
<evidence type="ECO:0000313" key="1">
    <source>
        <dbReference type="EMBL" id="GGN84238.1"/>
    </source>
</evidence>